<name>A0A0D2KCX1_9CHLO</name>
<gene>
    <name evidence="2" type="ORF">MNEG_0006</name>
</gene>
<dbReference type="KEGG" id="mng:MNEG_0006"/>
<evidence type="ECO:0000313" key="3">
    <source>
        <dbReference type="Proteomes" id="UP000054498"/>
    </source>
</evidence>
<evidence type="ECO:0000313" key="2">
    <source>
        <dbReference type="EMBL" id="KIZ07933.1"/>
    </source>
</evidence>
<accession>A0A0D2KCX1</accession>
<dbReference type="EMBL" id="KK100223">
    <property type="protein sequence ID" value="KIZ07933.1"/>
    <property type="molecule type" value="Genomic_DNA"/>
</dbReference>
<feature type="compositionally biased region" description="Basic residues" evidence="1">
    <location>
        <begin position="362"/>
        <end position="372"/>
    </location>
</feature>
<feature type="compositionally biased region" description="Low complexity" evidence="1">
    <location>
        <begin position="373"/>
        <end position="415"/>
    </location>
</feature>
<evidence type="ECO:0000256" key="1">
    <source>
        <dbReference type="SAM" id="MobiDB-lite"/>
    </source>
</evidence>
<dbReference type="GeneID" id="25726124"/>
<feature type="region of interest" description="Disordered" evidence="1">
    <location>
        <begin position="359"/>
        <end position="420"/>
    </location>
</feature>
<sequence>MATQDPEAGRLAEQVAALRWRCLHAPADDAPHDDSPAGARTGSTAAASAAAAIIALPPPPLLPPQQPIQREPPSFGEQLFALERRWGALRKLLEAPPDIGVPGIGRGAAASPAGLLRGLLSELFRDVEALWLDAGREPAAYSLMEAVADAAMEFETEAAVAAAARAAGVPAGGGGARGGALETASAFGVARAAALAGADGARRVILSDDLWQQWDTFAARTRAQEILSQELEQAAFAAAAALEASVLDAATDACAPASPMTQATVPLRAAVPAATSHLVSADLPLPLIGAASAAVDTVAGVAVLGAASSQAIAFVGNKQAGSSSACSSSSDFTAAAHAPHAESSAQGRLDDGKAITAAPMSRRQRQREHRRLGQQQQQQSAAAIPDAAAATAAPHTAGQAVTMQQQQQQQQQQPQRPCRHGAKRRRAANAAGAQLEAAARAIAGWRLQGVAKPRARVARGELQRPRDSSLRGTLLRAILRVARAAEVVTAGTIAGAALSHAFLA</sequence>
<dbReference type="RefSeq" id="XP_013906952.1">
    <property type="nucleotide sequence ID" value="XM_014051498.1"/>
</dbReference>
<dbReference type="AlphaFoldDB" id="A0A0D2KCX1"/>
<proteinExistence type="predicted"/>
<keyword evidence="3" id="KW-1185">Reference proteome</keyword>
<protein>
    <submittedName>
        <fullName evidence="2">Uncharacterized protein</fullName>
    </submittedName>
</protein>
<reference evidence="2 3" key="1">
    <citation type="journal article" date="2013" name="BMC Genomics">
        <title>Reconstruction of the lipid metabolism for the microalga Monoraphidium neglectum from its genome sequence reveals characteristics suitable for biofuel production.</title>
        <authorList>
            <person name="Bogen C."/>
            <person name="Al-Dilaimi A."/>
            <person name="Albersmeier A."/>
            <person name="Wichmann J."/>
            <person name="Grundmann M."/>
            <person name="Rupp O."/>
            <person name="Lauersen K.J."/>
            <person name="Blifernez-Klassen O."/>
            <person name="Kalinowski J."/>
            <person name="Goesmann A."/>
            <person name="Mussgnug J.H."/>
            <person name="Kruse O."/>
        </authorList>
    </citation>
    <scope>NUCLEOTIDE SEQUENCE [LARGE SCALE GENOMIC DNA]</scope>
    <source>
        <strain evidence="2 3">SAG 48.87</strain>
    </source>
</reference>
<dbReference type="Proteomes" id="UP000054498">
    <property type="component" value="Unassembled WGS sequence"/>
</dbReference>
<organism evidence="2 3">
    <name type="scientific">Monoraphidium neglectum</name>
    <dbReference type="NCBI Taxonomy" id="145388"/>
    <lineage>
        <taxon>Eukaryota</taxon>
        <taxon>Viridiplantae</taxon>
        <taxon>Chlorophyta</taxon>
        <taxon>core chlorophytes</taxon>
        <taxon>Chlorophyceae</taxon>
        <taxon>CS clade</taxon>
        <taxon>Sphaeropleales</taxon>
        <taxon>Selenastraceae</taxon>
        <taxon>Monoraphidium</taxon>
    </lineage>
</organism>